<keyword evidence="1" id="KW-1133">Transmembrane helix</keyword>
<evidence type="ECO:0000313" key="2">
    <source>
        <dbReference type="EMBL" id="KAB7851035.1"/>
    </source>
</evidence>
<dbReference type="RefSeq" id="WP_004937395.1">
    <property type="nucleotide sequence ID" value="NZ_JBFADJ010000008.1"/>
</dbReference>
<dbReference type="EMBL" id="VOKX01000007">
    <property type="protein sequence ID" value="KAB7851035.1"/>
    <property type="molecule type" value="Genomic_DNA"/>
</dbReference>
<dbReference type="OrthoDB" id="4333773at2"/>
<accession>A0A5N5WDN3</accession>
<reference evidence="2 3" key="1">
    <citation type="journal article" date="2019" name="Microb. Cell Fact.">
        <title>Exploring novel herbicidin analogues by transcriptional regulator overexpression and MS/MS molecular networking.</title>
        <authorList>
            <person name="Shi Y."/>
            <person name="Gu R."/>
            <person name="Li Y."/>
            <person name="Wang X."/>
            <person name="Ren W."/>
            <person name="Li X."/>
            <person name="Wang L."/>
            <person name="Xie Y."/>
            <person name="Hong B."/>
        </authorList>
    </citation>
    <scope>NUCLEOTIDE SEQUENCE [LARGE SCALE GENOMIC DNA]</scope>
    <source>
        <strain evidence="2 3">US-43</strain>
    </source>
</reference>
<feature type="transmembrane region" description="Helical" evidence="1">
    <location>
        <begin position="47"/>
        <end position="71"/>
    </location>
</feature>
<proteinExistence type="predicted"/>
<keyword evidence="3" id="KW-1185">Reference proteome</keyword>
<evidence type="ECO:0000313" key="3">
    <source>
        <dbReference type="Proteomes" id="UP000327000"/>
    </source>
</evidence>
<comment type="caution">
    <text evidence="2">The sequence shown here is derived from an EMBL/GenBank/DDBJ whole genome shotgun (WGS) entry which is preliminary data.</text>
</comment>
<dbReference type="Proteomes" id="UP000327000">
    <property type="component" value="Unassembled WGS sequence"/>
</dbReference>
<dbReference type="AlphaFoldDB" id="A0A5N5WDN3"/>
<keyword evidence="1" id="KW-0812">Transmembrane</keyword>
<name>A0A5N5WDN3_STRMB</name>
<evidence type="ECO:0000256" key="1">
    <source>
        <dbReference type="SAM" id="Phobius"/>
    </source>
</evidence>
<organism evidence="2 3">
    <name type="scientific">Streptomyces mobaraensis</name>
    <name type="common">Streptoverticillium mobaraense</name>
    <dbReference type="NCBI Taxonomy" id="35621"/>
    <lineage>
        <taxon>Bacteria</taxon>
        <taxon>Bacillati</taxon>
        <taxon>Actinomycetota</taxon>
        <taxon>Actinomycetes</taxon>
        <taxon>Kitasatosporales</taxon>
        <taxon>Streptomycetaceae</taxon>
        <taxon>Streptomyces</taxon>
    </lineage>
</organism>
<protein>
    <submittedName>
        <fullName evidence="2">Uncharacterized protein</fullName>
    </submittedName>
</protein>
<keyword evidence="1" id="KW-0472">Membrane</keyword>
<gene>
    <name evidence="2" type="ORF">FRZ00_02540</name>
</gene>
<sequence>MRPTFSVQALLMLLAFVSALLIAVVAGVLSHSNGVRAAGAVLYGGGAFIAWMTLCVSVLTALGLLGGAGGAGRDD</sequence>